<sequence length="197" mass="21140">MIWGVRIEMKITGFVGSPRKGGNTDVLVRQALAGAEEAGAATRLIYLNDVAFRDCQGCGFCKRAGACRLNDGMEELYEAIRESDGIVLGSPVYFGMITGTAKSFIDRWYAFLNDDFTSRIPPGKTAALILPQGDVNPDVYAPMATHFSVTLEFFGFRVAAPLIAAGMLDAGDAGKDEALMARAYALGQALVPSQTEK</sequence>
<evidence type="ECO:0000256" key="2">
    <source>
        <dbReference type="ARBA" id="ARBA00001966"/>
    </source>
</evidence>
<dbReference type="PANTHER" id="PTHR43278">
    <property type="entry name" value="NAD(P)H-DEPENDENT FMN-CONTAINING OXIDOREDUCTASE YWQN-RELATED"/>
    <property type="match status" value="1"/>
</dbReference>
<keyword evidence="8" id="KW-1185">Reference proteome</keyword>
<dbReference type="Proteomes" id="UP000005095">
    <property type="component" value="Chromosome"/>
</dbReference>
<reference evidence="7 8" key="1">
    <citation type="submission" date="2011-08" db="EMBL/GenBank/DDBJ databases">
        <title>The complete genome of Methanofollis liminatans DSM 4140.</title>
        <authorList>
            <consortium name="US DOE Joint Genome Institute (JGI-PGF)"/>
            <person name="Lucas S."/>
            <person name="Han J."/>
            <person name="Lapidus A."/>
            <person name="Bruce D."/>
            <person name="Goodwin L."/>
            <person name="Pitluck S."/>
            <person name="Peters L."/>
            <person name="Kyrpides N."/>
            <person name="Mavromatis K."/>
            <person name="Ivanova N."/>
            <person name="Mikhailova N."/>
            <person name="Lu M."/>
            <person name="Detter J.C."/>
            <person name="Tapia R."/>
            <person name="Han C."/>
            <person name="Land M."/>
            <person name="Hauser L."/>
            <person name="Markowitz V."/>
            <person name="Cheng J.-F."/>
            <person name="Hugenholtz P."/>
            <person name="Woyke T."/>
            <person name="Wu D."/>
            <person name="Spring S."/>
            <person name="Schuler E."/>
            <person name="Brambilla E."/>
            <person name="Klenk H.-P."/>
            <person name="Eisen J.A."/>
        </authorList>
    </citation>
    <scope>NUCLEOTIDE SEQUENCE [LARGE SCALE GENOMIC DNA]</scope>
    <source>
        <strain evidence="7 8">DSM 4140</strain>
    </source>
</reference>
<dbReference type="PANTHER" id="PTHR43278:SF2">
    <property type="entry name" value="IRON-SULFUR FLAVOPROTEIN"/>
    <property type="match status" value="1"/>
</dbReference>
<dbReference type="AlphaFoldDB" id="J1L5X4"/>
<gene>
    <name evidence="7" type="ORF">Metli_2276</name>
</gene>
<dbReference type="STRING" id="28892.Metli_2276"/>
<dbReference type="InterPro" id="IPR005025">
    <property type="entry name" value="FMN_Rdtase-like_dom"/>
</dbReference>
<evidence type="ECO:0000256" key="1">
    <source>
        <dbReference type="ARBA" id="ARBA00001917"/>
    </source>
</evidence>
<accession>J1L5X4</accession>
<comment type="cofactor">
    <cofactor evidence="2">
        <name>[4Fe-4S] cluster</name>
        <dbReference type="ChEBI" id="CHEBI:49883"/>
    </cofactor>
</comment>
<evidence type="ECO:0000256" key="4">
    <source>
        <dbReference type="ARBA" id="ARBA00022643"/>
    </source>
</evidence>
<evidence type="ECO:0000259" key="6">
    <source>
        <dbReference type="Pfam" id="PF03358"/>
    </source>
</evidence>
<dbReference type="InterPro" id="IPR029039">
    <property type="entry name" value="Flavoprotein-like_sf"/>
</dbReference>
<dbReference type="HOGENOM" id="CLU_050993_4_2_2"/>
<evidence type="ECO:0000313" key="7">
    <source>
        <dbReference type="EMBL" id="EJG08215.1"/>
    </source>
</evidence>
<organism evidence="7 8">
    <name type="scientific">Methanofollis liminatans DSM 4140</name>
    <dbReference type="NCBI Taxonomy" id="28892"/>
    <lineage>
        <taxon>Archaea</taxon>
        <taxon>Methanobacteriati</taxon>
        <taxon>Methanobacteriota</taxon>
        <taxon>Stenosarchaea group</taxon>
        <taxon>Methanomicrobia</taxon>
        <taxon>Methanomicrobiales</taxon>
        <taxon>Methanomicrobiaceae</taxon>
        <taxon>Methanofollis</taxon>
    </lineage>
</organism>
<comment type="cofactor">
    <cofactor evidence="1">
        <name>FMN</name>
        <dbReference type="ChEBI" id="CHEBI:58210"/>
    </cofactor>
</comment>
<dbReference type="GO" id="GO:0016491">
    <property type="term" value="F:oxidoreductase activity"/>
    <property type="evidence" value="ECO:0007669"/>
    <property type="project" value="InterPro"/>
</dbReference>
<dbReference type="InterPro" id="IPR051796">
    <property type="entry name" value="ISF_SsuE-like"/>
</dbReference>
<evidence type="ECO:0000256" key="5">
    <source>
        <dbReference type="ARBA" id="ARBA00038292"/>
    </source>
</evidence>
<protein>
    <submittedName>
        <fullName evidence="7">NADPH-dependent FMN reductase</fullName>
    </submittedName>
</protein>
<dbReference type="Gene3D" id="3.40.50.360">
    <property type="match status" value="1"/>
</dbReference>
<evidence type="ECO:0000256" key="3">
    <source>
        <dbReference type="ARBA" id="ARBA00022630"/>
    </source>
</evidence>
<dbReference type="SUPFAM" id="SSF52218">
    <property type="entry name" value="Flavoproteins"/>
    <property type="match status" value="1"/>
</dbReference>
<name>J1L5X4_9EURY</name>
<keyword evidence="3" id="KW-0285">Flavoprotein</keyword>
<dbReference type="EMBL" id="CM001555">
    <property type="protein sequence ID" value="EJG08215.1"/>
    <property type="molecule type" value="Genomic_DNA"/>
</dbReference>
<keyword evidence="4" id="KW-0288">FMN</keyword>
<feature type="domain" description="NADPH-dependent FMN reductase-like" evidence="6">
    <location>
        <begin position="9"/>
        <end position="108"/>
    </location>
</feature>
<evidence type="ECO:0000313" key="8">
    <source>
        <dbReference type="Proteomes" id="UP000005095"/>
    </source>
</evidence>
<comment type="similarity">
    <text evidence="5">Belongs to the SsuE family. Isf subfamily.</text>
</comment>
<proteinExistence type="inferred from homology"/>
<dbReference type="Pfam" id="PF03358">
    <property type="entry name" value="FMN_red"/>
    <property type="match status" value="1"/>
</dbReference>